<organism evidence="1">
    <name type="scientific">Arundo donax</name>
    <name type="common">Giant reed</name>
    <name type="synonym">Donax arundinaceus</name>
    <dbReference type="NCBI Taxonomy" id="35708"/>
    <lineage>
        <taxon>Eukaryota</taxon>
        <taxon>Viridiplantae</taxon>
        <taxon>Streptophyta</taxon>
        <taxon>Embryophyta</taxon>
        <taxon>Tracheophyta</taxon>
        <taxon>Spermatophyta</taxon>
        <taxon>Magnoliopsida</taxon>
        <taxon>Liliopsida</taxon>
        <taxon>Poales</taxon>
        <taxon>Poaceae</taxon>
        <taxon>PACMAD clade</taxon>
        <taxon>Arundinoideae</taxon>
        <taxon>Arundineae</taxon>
        <taxon>Arundo</taxon>
    </lineage>
</organism>
<reference evidence="1" key="1">
    <citation type="submission" date="2014-09" db="EMBL/GenBank/DDBJ databases">
        <authorList>
            <person name="Magalhaes I.L.F."/>
            <person name="Oliveira U."/>
            <person name="Santos F.R."/>
            <person name="Vidigal T.H.D.A."/>
            <person name="Brescovit A.D."/>
            <person name="Santos A.J."/>
        </authorList>
    </citation>
    <scope>NUCLEOTIDE SEQUENCE</scope>
    <source>
        <tissue evidence="1">Shoot tissue taken approximately 20 cm above the soil surface</tissue>
    </source>
</reference>
<evidence type="ECO:0000313" key="1">
    <source>
        <dbReference type="EMBL" id="JAE39792.1"/>
    </source>
</evidence>
<reference evidence="1" key="2">
    <citation type="journal article" date="2015" name="Data Brief">
        <title>Shoot transcriptome of the giant reed, Arundo donax.</title>
        <authorList>
            <person name="Barrero R.A."/>
            <person name="Guerrero F.D."/>
            <person name="Moolhuijzen P."/>
            <person name="Goolsby J.A."/>
            <person name="Tidwell J."/>
            <person name="Bellgard S.E."/>
            <person name="Bellgard M.I."/>
        </authorList>
    </citation>
    <scope>NUCLEOTIDE SEQUENCE</scope>
    <source>
        <tissue evidence="1">Shoot tissue taken approximately 20 cm above the soil surface</tissue>
    </source>
</reference>
<dbReference type="EMBL" id="GBRH01158104">
    <property type="protein sequence ID" value="JAE39792.1"/>
    <property type="molecule type" value="Transcribed_RNA"/>
</dbReference>
<dbReference type="AlphaFoldDB" id="A0A0A9HSU0"/>
<protein>
    <submittedName>
        <fullName evidence="1">Uncharacterized protein</fullName>
    </submittedName>
</protein>
<proteinExistence type="predicted"/>
<accession>A0A0A9HSU0</accession>
<name>A0A0A9HSU0_ARUDO</name>
<sequence>MYIHTYSVHIYKYVHTHVRTYRPSPQNMRTVCTLTRPNRQTYVCLYTHTHTYTNAYKSTIYIYIHIY</sequence>